<evidence type="ECO:0000256" key="16">
    <source>
        <dbReference type="ARBA" id="ARBA00023054"/>
    </source>
</evidence>
<evidence type="ECO:0000256" key="21">
    <source>
        <dbReference type="ARBA" id="ARBA00048679"/>
    </source>
</evidence>
<keyword evidence="12" id="KW-0418">Kinase</keyword>
<dbReference type="InterPro" id="IPR011009">
    <property type="entry name" value="Kinase-like_dom_sf"/>
</dbReference>
<sequence>MVMAAHVAMLARATTSSLVLLILAFVLSTVVTSFGSPDSDALLKFKEQLVNNEGISNWNLSVNPCERERSNWVGVLCFNGGIWGLQLEHMGLAGNIDLDALAPLPSFRTLSLMDNNFDGPLPDFKKLGKLKALYLSNNRFSGDIPDKAFEGMGSLKRLFLANNLLTGEIPSSLATLPKLTELKLDGNQFEGHIPNFQQKGMKTANVANNELEGPIPESLSRLTPNSFAGNKGLCGPPLGPCIPSPPSTPEAHGKKISILYIVIIILIVLLLLAAIAFPFLLFSRNKRRAQRGAPSPENSNRMMSSYCRDAHREMPETNSRSRKTDPGKLSFLKDDIEKFDLQDLLTASAEVLGSGTFGSSYKAAVGGQPVVVKRYRHMNNVEREEFHEHMRRIGRLKHQNLLPLAAYYYRRDEKLLVTEFAENGSLASHLHGNHSLEEEGLDWHIRLKIVKGVARGLAFLYNQLPIIAPHGHLKSSNVLLDESFEPLLTDYALRPVINPEHAHMFMMAYKSPEYAQLGRSSNKTDIWCFGILILEILTGKFPENYLTPGYNSDADLATWVNNMVKEKRTSEVFDKEMLGTKNSKGEMIKLLKIGLSCCEKEFERRLDIKEVIDKVEELKGDDDEDFYGSEGNAYSVRGSNQEVYAAAMRYLRLKTFLSSSSLNRDLLLGKKFYWESLQSHAVKVPFPLKASNGHAENNTDNVAFEGTWEQEEERRRKWVGGSRSRQGQREPKCIEMGYGKSSIQRTNCHGAAGDYFSPGKQHLEKMAKDLFLAFRCYCTRKDVHCLDVALESTDIAKAITEYVAHAAIETLVLGTPSRSGFMRKFKADVPSAVSRGAPDFCTVYAVSKGKVSSMRNASRAAPFVSPLLDQIKNQQNENSAGDDSHEAQYKNSWKRTASANHHISVDENFRSPFGAGRYGHSVRSIGDLMSETDISFVSSNRPSTDRMSSATYDFMDSGLTQRLSTSSATSFASIHSGPKFTGPNSQQGFSSFSHDSGGTSFSGSTHSVDDMESEMRRLKLELKQTMEMYSEACREALTAKQKATELNRWRIEEERRMEESRFSEEAALSIIEHEKARCREAIEAAEAAKRKAEIEAQRRVNIEKALIEAAQTKKSKDNLSYNDIRYRRYSIEEIEEATQYFSESKKIGEGGYGPVYKCYLDHTPVAVKVLRPDAAQGRSQFQREVEVLSLIRHPNMVLLIGACPEYGILVYEHLAKGSLEDCLFKRGNAPALSWQIRFRIAAEIATGLLFLHQTKPEPLVHRDLKPGNILLDNNYTSKIGDVGLARLVPATAENVTQYHMTSAAGTFCYIDPEYQQTGMLGVKSDVYSLGIMLLQIITARPPMGLTHIVEQAIENGTFKEVLDPDVPDWPVEEALSYAKLALQCAELRRKDRPDLGTDVLPKFNKLRDFAEEKMNYLYFADSFGPFPNHSQASITPPLSQTSMTLTNLSQASITKFKTHESQGASQPLHGKQKQKQNRRQKAKRRPMVVFLQQHFFPENPSSKAFLSRDSINMKLGNLHCLWFSMDMY</sequence>
<comment type="pathway">
    <text evidence="3">Protein modification; protein ubiquitination.</text>
</comment>
<keyword evidence="11" id="KW-0547">Nucleotide-binding</keyword>
<keyword evidence="17 24" id="KW-0472">Membrane</keyword>
<dbReference type="PANTHER" id="PTHR45647">
    <property type="entry name" value="OS02G0152300 PROTEIN"/>
    <property type="match status" value="1"/>
</dbReference>
<feature type="domain" description="Protein kinase" evidence="26">
    <location>
        <begin position="1141"/>
        <end position="1419"/>
    </location>
</feature>
<feature type="signal peptide" evidence="25">
    <location>
        <begin position="1"/>
        <end position="33"/>
    </location>
</feature>
<evidence type="ECO:0000256" key="13">
    <source>
        <dbReference type="ARBA" id="ARBA00022786"/>
    </source>
</evidence>
<dbReference type="PROSITE" id="PS50011">
    <property type="entry name" value="PROTEIN_KINASE_DOM"/>
    <property type="match status" value="2"/>
</dbReference>
<protein>
    <recommendedName>
        <fullName evidence="26">Protein kinase domain-containing protein</fullName>
    </recommendedName>
</protein>
<evidence type="ECO:0000256" key="12">
    <source>
        <dbReference type="ARBA" id="ARBA00022777"/>
    </source>
</evidence>
<proteinExistence type="inferred from homology"/>
<feature type="region of interest" description="Disordered" evidence="23">
    <location>
        <begin position="1456"/>
        <end position="1484"/>
    </location>
</feature>
<dbReference type="Proteomes" id="UP000326939">
    <property type="component" value="Chromosome 7"/>
</dbReference>
<evidence type="ECO:0000256" key="7">
    <source>
        <dbReference type="ARBA" id="ARBA00022679"/>
    </source>
</evidence>
<evidence type="ECO:0000256" key="1">
    <source>
        <dbReference type="ARBA" id="ARBA00000900"/>
    </source>
</evidence>
<dbReference type="FunFam" id="3.30.200.20:FF:000162">
    <property type="entry name" value="Adenine nucleotide alpha hydrolase-like domain kinase"/>
    <property type="match status" value="1"/>
</dbReference>
<dbReference type="InterPro" id="IPR001611">
    <property type="entry name" value="Leu-rich_rpt"/>
</dbReference>
<dbReference type="FunFam" id="3.80.10.10:FF:000041">
    <property type="entry name" value="LRR receptor-like serine/threonine-protein kinase ERECTA"/>
    <property type="match status" value="1"/>
</dbReference>
<dbReference type="GO" id="GO:0016020">
    <property type="term" value="C:membrane"/>
    <property type="evidence" value="ECO:0007669"/>
    <property type="project" value="UniProtKB-SubCell"/>
</dbReference>
<comment type="catalytic activity">
    <reaction evidence="21">
        <text>L-seryl-[protein] + ATP = O-phospho-L-seryl-[protein] + ADP + H(+)</text>
        <dbReference type="Rhea" id="RHEA:17989"/>
        <dbReference type="Rhea" id="RHEA-COMP:9863"/>
        <dbReference type="Rhea" id="RHEA-COMP:11604"/>
        <dbReference type="ChEBI" id="CHEBI:15378"/>
        <dbReference type="ChEBI" id="CHEBI:29999"/>
        <dbReference type="ChEBI" id="CHEBI:30616"/>
        <dbReference type="ChEBI" id="CHEBI:83421"/>
        <dbReference type="ChEBI" id="CHEBI:456216"/>
        <dbReference type="EC" id="2.7.11.1"/>
    </reaction>
</comment>
<dbReference type="GO" id="GO:0061630">
    <property type="term" value="F:ubiquitin protein ligase activity"/>
    <property type="evidence" value="ECO:0007669"/>
    <property type="project" value="UniProtKB-EC"/>
</dbReference>
<evidence type="ECO:0000256" key="22">
    <source>
        <dbReference type="SAM" id="Coils"/>
    </source>
</evidence>
<comment type="catalytic activity">
    <reaction evidence="20">
        <text>L-threonyl-[protein] + ATP = O-phospho-L-threonyl-[protein] + ADP + H(+)</text>
        <dbReference type="Rhea" id="RHEA:46608"/>
        <dbReference type="Rhea" id="RHEA-COMP:11060"/>
        <dbReference type="Rhea" id="RHEA-COMP:11605"/>
        <dbReference type="ChEBI" id="CHEBI:15378"/>
        <dbReference type="ChEBI" id="CHEBI:30013"/>
        <dbReference type="ChEBI" id="CHEBI:30616"/>
        <dbReference type="ChEBI" id="CHEBI:61977"/>
        <dbReference type="ChEBI" id="CHEBI:456216"/>
        <dbReference type="EC" id="2.7.11.1"/>
    </reaction>
</comment>
<keyword evidence="5" id="KW-0597">Phosphoprotein</keyword>
<feature type="compositionally biased region" description="Polar residues" evidence="23">
    <location>
        <begin position="1456"/>
        <end position="1465"/>
    </location>
</feature>
<keyword evidence="7" id="KW-0808">Transferase</keyword>
<evidence type="ECO:0000256" key="14">
    <source>
        <dbReference type="ARBA" id="ARBA00022840"/>
    </source>
</evidence>
<evidence type="ECO:0000256" key="4">
    <source>
        <dbReference type="ARBA" id="ARBA00008684"/>
    </source>
</evidence>
<keyword evidence="16 22" id="KW-0175">Coiled coil</keyword>
<evidence type="ECO:0000256" key="11">
    <source>
        <dbReference type="ARBA" id="ARBA00022741"/>
    </source>
</evidence>
<dbReference type="GO" id="GO:0004674">
    <property type="term" value="F:protein serine/threonine kinase activity"/>
    <property type="evidence" value="ECO:0007669"/>
    <property type="project" value="UniProtKB-EC"/>
</dbReference>
<evidence type="ECO:0000256" key="20">
    <source>
        <dbReference type="ARBA" id="ARBA00047899"/>
    </source>
</evidence>
<dbReference type="GO" id="GO:0005524">
    <property type="term" value="F:ATP binding"/>
    <property type="evidence" value="ECO:0007669"/>
    <property type="project" value="UniProtKB-KW"/>
</dbReference>
<feature type="compositionally biased region" description="Basic residues" evidence="23">
    <location>
        <begin position="1470"/>
        <end position="1484"/>
    </location>
</feature>
<evidence type="ECO:0000313" key="28">
    <source>
        <dbReference type="Proteomes" id="UP000326939"/>
    </source>
</evidence>
<keyword evidence="8 24" id="KW-0812">Transmembrane</keyword>
<reference evidence="28" key="1">
    <citation type="journal article" date="2019" name="Gigascience">
        <title>De novo genome assembly of the endangered Acer yangbiense, a plant species with extremely small populations endemic to Yunnan Province, China.</title>
        <authorList>
            <person name="Yang J."/>
            <person name="Wariss H.M."/>
            <person name="Tao L."/>
            <person name="Zhang R."/>
            <person name="Yun Q."/>
            <person name="Hollingsworth P."/>
            <person name="Dao Z."/>
            <person name="Luo G."/>
            <person name="Guo H."/>
            <person name="Ma Y."/>
            <person name="Sun W."/>
        </authorList>
    </citation>
    <scope>NUCLEOTIDE SEQUENCE [LARGE SCALE GENOMIC DNA]</scope>
    <source>
        <strain evidence="28">cv. br00</strain>
    </source>
</reference>
<keyword evidence="9 25" id="KW-0732">Signal</keyword>
<evidence type="ECO:0000256" key="5">
    <source>
        <dbReference type="ARBA" id="ARBA00022553"/>
    </source>
</evidence>
<comment type="caution">
    <text evidence="27">The sequence shown here is derived from an EMBL/GenBank/DDBJ whole genome shotgun (WGS) entry which is preliminary data.</text>
</comment>
<evidence type="ECO:0000256" key="23">
    <source>
        <dbReference type="SAM" id="MobiDB-lite"/>
    </source>
</evidence>
<keyword evidence="14" id="KW-0067">ATP-binding</keyword>
<keyword evidence="19" id="KW-0325">Glycoprotein</keyword>
<comment type="similarity">
    <text evidence="4">Belongs to the protein kinase superfamily. Ser/Thr protein kinase family.</text>
</comment>
<feature type="chain" id="PRO_5024402114" description="Protein kinase domain-containing protein" evidence="25">
    <location>
        <begin position="34"/>
        <end position="1528"/>
    </location>
</feature>
<dbReference type="InterPro" id="IPR001245">
    <property type="entry name" value="Ser-Thr/Tyr_kinase_cat_dom"/>
</dbReference>
<keyword evidence="18" id="KW-0675">Receptor</keyword>
<dbReference type="SUPFAM" id="SSF52058">
    <property type="entry name" value="L domain-like"/>
    <property type="match status" value="1"/>
</dbReference>
<dbReference type="InterPro" id="IPR000719">
    <property type="entry name" value="Prot_kinase_dom"/>
</dbReference>
<dbReference type="Pfam" id="PF08263">
    <property type="entry name" value="LRRNT_2"/>
    <property type="match status" value="1"/>
</dbReference>
<evidence type="ECO:0000256" key="6">
    <source>
        <dbReference type="ARBA" id="ARBA00022614"/>
    </source>
</evidence>
<feature type="compositionally biased region" description="Low complexity" evidence="23">
    <location>
        <begin position="985"/>
        <end position="1006"/>
    </location>
</feature>
<dbReference type="InterPro" id="IPR013210">
    <property type="entry name" value="LRR_N_plant-typ"/>
</dbReference>
<keyword evidence="28" id="KW-1185">Reference proteome</keyword>
<feature type="transmembrane region" description="Helical" evidence="24">
    <location>
        <begin position="258"/>
        <end position="282"/>
    </location>
</feature>
<dbReference type="PANTHER" id="PTHR45647:SF76">
    <property type="entry name" value="PROTEIN KINASE DOMAIN-CONTAINING PROTEIN"/>
    <property type="match status" value="1"/>
</dbReference>
<evidence type="ECO:0000256" key="2">
    <source>
        <dbReference type="ARBA" id="ARBA00004167"/>
    </source>
</evidence>
<gene>
    <name evidence="27" type="ORF">DKX38_010847</name>
</gene>
<dbReference type="InterPro" id="IPR032675">
    <property type="entry name" value="LRR_dom_sf"/>
</dbReference>
<evidence type="ECO:0000256" key="19">
    <source>
        <dbReference type="ARBA" id="ARBA00023180"/>
    </source>
</evidence>
<organism evidence="27 28">
    <name type="scientific">Salix brachista</name>
    <dbReference type="NCBI Taxonomy" id="2182728"/>
    <lineage>
        <taxon>Eukaryota</taxon>
        <taxon>Viridiplantae</taxon>
        <taxon>Streptophyta</taxon>
        <taxon>Embryophyta</taxon>
        <taxon>Tracheophyta</taxon>
        <taxon>Spermatophyta</taxon>
        <taxon>Magnoliopsida</taxon>
        <taxon>eudicotyledons</taxon>
        <taxon>Gunneridae</taxon>
        <taxon>Pentapetalae</taxon>
        <taxon>rosids</taxon>
        <taxon>fabids</taxon>
        <taxon>Malpighiales</taxon>
        <taxon>Salicaceae</taxon>
        <taxon>Saliceae</taxon>
        <taxon>Salix</taxon>
    </lineage>
</organism>
<dbReference type="Gene3D" id="1.10.510.10">
    <property type="entry name" value="Transferase(Phosphotransferase) domain 1"/>
    <property type="match status" value="2"/>
</dbReference>
<evidence type="ECO:0000256" key="17">
    <source>
        <dbReference type="ARBA" id="ARBA00023136"/>
    </source>
</evidence>
<accession>A0A5N5LZF5</accession>
<evidence type="ECO:0000256" key="8">
    <source>
        <dbReference type="ARBA" id="ARBA00022692"/>
    </source>
</evidence>
<keyword evidence="15 24" id="KW-1133">Transmembrane helix</keyword>
<feature type="coiled-coil region" evidence="22">
    <location>
        <begin position="1068"/>
        <end position="1095"/>
    </location>
</feature>
<dbReference type="EMBL" id="VDCV01000007">
    <property type="protein sequence ID" value="KAB5547441.1"/>
    <property type="molecule type" value="Genomic_DNA"/>
</dbReference>
<dbReference type="Gene3D" id="3.80.10.10">
    <property type="entry name" value="Ribonuclease Inhibitor"/>
    <property type="match status" value="2"/>
</dbReference>
<dbReference type="SMART" id="SM00220">
    <property type="entry name" value="S_TKc"/>
    <property type="match status" value="1"/>
</dbReference>
<comment type="catalytic activity">
    <reaction evidence="1">
        <text>S-ubiquitinyl-[E2 ubiquitin-conjugating enzyme]-L-cysteine + [acceptor protein]-L-lysine = [E2 ubiquitin-conjugating enzyme]-L-cysteine + N(6)-ubiquitinyl-[acceptor protein]-L-lysine.</text>
        <dbReference type="EC" id="2.3.2.27"/>
    </reaction>
</comment>
<dbReference type="FunFam" id="3.30.200.20:FF:000307">
    <property type="entry name" value="pollen receptor-like kinase 1"/>
    <property type="match status" value="1"/>
</dbReference>
<dbReference type="InterPro" id="IPR008271">
    <property type="entry name" value="Ser/Thr_kinase_AS"/>
</dbReference>
<keyword evidence="6" id="KW-0433">Leucine-rich repeat</keyword>
<dbReference type="FunFam" id="1.10.510.10:FF:000480">
    <property type="entry name" value="Pollen receptor-like kinase 1"/>
    <property type="match status" value="1"/>
</dbReference>
<dbReference type="SUPFAM" id="SSF56112">
    <property type="entry name" value="Protein kinase-like (PK-like)"/>
    <property type="match status" value="2"/>
</dbReference>
<evidence type="ECO:0000256" key="10">
    <source>
        <dbReference type="ARBA" id="ARBA00022737"/>
    </source>
</evidence>
<dbReference type="InterPro" id="IPR051348">
    <property type="entry name" value="U-box_ubiquitin_ligases"/>
</dbReference>
<evidence type="ECO:0000256" key="24">
    <source>
        <dbReference type="SAM" id="Phobius"/>
    </source>
</evidence>
<feature type="region of interest" description="Disordered" evidence="23">
    <location>
        <begin position="985"/>
        <end position="1010"/>
    </location>
</feature>
<name>A0A5N5LZF5_9ROSI</name>
<keyword evidence="13" id="KW-0833">Ubl conjugation pathway</keyword>
<dbReference type="Pfam" id="PF00069">
    <property type="entry name" value="Pkinase"/>
    <property type="match status" value="1"/>
</dbReference>
<comment type="subcellular location">
    <subcellularLocation>
        <location evidence="2">Membrane</location>
        <topology evidence="2">Single-pass membrane protein</topology>
    </subcellularLocation>
</comment>
<evidence type="ECO:0000259" key="26">
    <source>
        <dbReference type="PROSITE" id="PS50011"/>
    </source>
</evidence>
<evidence type="ECO:0000256" key="18">
    <source>
        <dbReference type="ARBA" id="ARBA00023170"/>
    </source>
</evidence>
<evidence type="ECO:0000256" key="15">
    <source>
        <dbReference type="ARBA" id="ARBA00022989"/>
    </source>
</evidence>
<dbReference type="PROSITE" id="PS00108">
    <property type="entry name" value="PROTEIN_KINASE_ST"/>
    <property type="match status" value="1"/>
</dbReference>
<feature type="domain" description="Protein kinase" evidence="26">
    <location>
        <begin position="346"/>
        <end position="627"/>
    </location>
</feature>
<evidence type="ECO:0000313" key="27">
    <source>
        <dbReference type="EMBL" id="KAB5547441.1"/>
    </source>
</evidence>
<evidence type="ECO:0000256" key="3">
    <source>
        <dbReference type="ARBA" id="ARBA00004906"/>
    </source>
</evidence>
<evidence type="ECO:0000256" key="25">
    <source>
        <dbReference type="SAM" id="SignalP"/>
    </source>
</evidence>
<dbReference type="Pfam" id="PF07714">
    <property type="entry name" value="PK_Tyr_Ser-Thr"/>
    <property type="match status" value="1"/>
</dbReference>
<keyword evidence="10" id="KW-0677">Repeat</keyword>
<dbReference type="Gene3D" id="3.30.200.20">
    <property type="entry name" value="Phosphorylase Kinase, domain 1"/>
    <property type="match status" value="2"/>
</dbReference>
<dbReference type="FunFam" id="1.10.510.10:FF:000498">
    <property type="entry name" value="U-box domain-containing protein 51"/>
    <property type="match status" value="1"/>
</dbReference>
<evidence type="ECO:0000256" key="9">
    <source>
        <dbReference type="ARBA" id="ARBA00022729"/>
    </source>
</evidence>
<dbReference type="Pfam" id="PF13855">
    <property type="entry name" value="LRR_8"/>
    <property type="match status" value="1"/>
</dbReference>